<dbReference type="Proteomes" id="UP000245166">
    <property type="component" value="Unassembled WGS sequence"/>
</dbReference>
<feature type="chain" id="PRO_5039309524" description="Secreted protein" evidence="2">
    <location>
        <begin position="31"/>
        <end position="401"/>
    </location>
</feature>
<organism evidence="3 4">
    <name type="scientific">Serinibacter arcticus</name>
    <dbReference type="NCBI Taxonomy" id="1655435"/>
    <lineage>
        <taxon>Bacteria</taxon>
        <taxon>Bacillati</taxon>
        <taxon>Actinomycetota</taxon>
        <taxon>Actinomycetes</taxon>
        <taxon>Micrococcales</taxon>
        <taxon>Beutenbergiaceae</taxon>
        <taxon>Serinibacter</taxon>
    </lineage>
</organism>
<sequence length="401" mass="40292">MTTTPAGHTGQGLRRTALAALAVGALTLTACGPAGSGVGEGSSPAVTPSGSTSPSTPATTPTSEPTEPATGSASPTPASPPAPVGSEIAYPVCGESFDLPTRPPQLRLDLVDEIVEHGDDGGGELPGQLSATVSLANDGDSPVAGLVDFDVFLVVVDGDGRVVSSAAHPFSPGPESSHHLAVGPGLSVERTASGLTGTHCTDETYEGVVRLDPGSYEAFALMNVYQDGAVEQQAQGGPWPLEVTAEAPPARDWSTWEEPPPLDGAVPLGSGCGVALDGQPSTGLALEAGPIRTPRAVDDSIDELALTLTSEPALTGANVLPTVLLSRDGVLVTHVPATDNTSVVTMSAGSTLGLTSWTSLLDCESQPVPPGTYTAHPVLVGLGGDGFTIVARAADQQIVVR</sequence>
<keyword evidence="2" id="KW-0732">Signal</keyword>
<evidence type="ECO:0008006" key="5">
    <source>
        <dbReference type="Google" id="ProtNLM"/>
    </source>
</evidence>
<protein>
    <recommendedName>
        <fullName evidence="5">Secreted protein</fullName>
    </recommendedName>
</protein>
<feature type="region of interest" description="Disordered" evidence="1">
    <location>
        <begin position="33"/>
        <end position="87"/>
    </location>
</feature>
<dbReference type="EMBL" id="PYHR01000002">
    <property type="protein sequence ID" value="PWD50701.1"/>
    <property type="molecule type" value="Genomic_DNA"/>
</dbReference>
<dbReference type="RefSeq" id="WP_109229082.1">
    <property type="nucleotide sequence ID" value="NZ_PYHR01000002.1"/>
</dbReference>
<accession>A0A2U1ZUR3</accession>
<keyword evidence="4" id="KW-1185">Reference proteome</keyword>
<dbReference type="AlphaFoldDB" id="A0A2U1ZUR3"/>
<evidence type="ECO:0000313" key="3">
    <source>
        <dbReference type="EMBL" id="PWD50701.1"/>
    </source>
</evidence>
<feature type="compositionally biased region" description="Low complexity" evidence="1">
    <location>
        <begin position="41"/>
        <end position="76"/>
    </location>
</feature>
<proteinExistence type="predicted"/>
<reference evidence="3 4" key="1">
    <citation type="submission" date="2018-03" db="EMBL/GenBank/DDBJ databases">
        <title>Genome assembly of novel Miniimonas species PCH200.</title>
        <authorList>
            <person name="Thakur V."/>
            <person name="Kumar V."/>
            <person name="Singh D."/>
        </authorList>
    </citation>
    <scope>NUCLEOTIDE SEQUENCE [LARGE SCALE GENOMIC DNA]</scope>
    <source>
        <strain evidence="3 4">PCH200</strain>
    </source>
</reference>
<evidence type="ECO:0000313" key="4">
    <source>
        <dbReference type="Proteomes" id="UP000245166"/>
    </source>
</evidence>
<comment type="caution">
    <text evidence="3">The sequence shown here is derived from an EMBL/GenBank/DDBJ whole genome shotgun (WGS) entry which is preliminary data.</text>
</comment>
<name>A0A2U1ZUR3_9MICO</name>
<evidence type="ECO:0000256" key="1">
    <source>
        <dbReference type="SAM" id="MobiDB-lite"/>
    </source>
</evidence>
<feature type="signal peptide" evidence="2">
    <location>
        <begin position="1"/>
        <end position="30"/>
    </location>
</feature>
<gene>
    <name evidence="3" type="ORF">C8046_08585</name>
</gene>
<evidence type="ECO:0000256" key="2">
    <source>
        <dbReference type="SAM" id="SignalP"/>
    </source>
</evidence>